<dbReference type="GO" id="GO:0016791">
    <property type="term" value="F:phosphatase activity"/>
    <property type="evidence" value="ECO:0007669"/>
    <property type="project" value="TreeGrafter"/>
</dbReference>
<dbReference type="PANTHER" id="PTHR43156">
    <property type="entry name" value="STAGE II SPORULATION PROTEIN E-RELATED"/>
    <property type="match status" value="1"/>
</dbReference>
<dbReference type="EMBL" id="CP036262">
    <property type="protein sequence ID" value="QDS91983.1"/>
    <property type="molecule type" value="Genomic_DNA"/>
</dbReference>
<dbReference type="AlphaFoldDB" id="A0A517MAS0"/>
<dbReference type="SUPFAM" id="SSF55781">
    <property type="entry name" value="GAF domain-like"/>
    <property type="match status" value="1"/>
</dbReference>
<evidence type="ECO:0000313" key="4">
    <source>
        <dbReference type="Proteomes" id="UP000320672"/>
    </source>
</evidence>
<dbReference type="PANTHER" id="PTHR43156:SF2">
    <property type="entry name" value="STAGE II SPORULATION PROTEIN E"/>
    <property type="match status" value="1"/>
</dbReference>
<proteinExistence type="predicted"/>
<sequence length="469" mass="50822">MATFWQSFTEQTGWRLDQRSRSVGAPKLLPVVSADQSTLSKASARMLAESAANLIVRLREAEQAVVRQEAELVVTTTPLADPEQQSDFSARLSDVLMGAAEGIGCVAAAFYMLDDDTSSLKMRAQYGLQPPRLVVAPRSLRGALADLEAMVSDVVAIEDCHSTDEVYSSPEPFASAICAVVAEGGVPIGTLWIWNNIAMDIDSTALAVARLAASSIASEIRAERLLRRVRSEQKTDITLKAVSMWQELQLPPAMPLAKGWYVDGCTHSDSPVAGSWHTWDILPDGQIGFAVAEAHSESLDKAMIAATARAAFQSHSGYRLKPNQLVRRVADTLWQTNTGEQLVSLLYANIDPETGEGVLTCAGSTHAMVLSSYGFRVLTKDSQPLCSFPDYQPVDIAFRLQPGEVLWAATGNMIKSAERNKRGWTQQEIAAIVSEHIQAGPHEVIPALWRSIVNADSVGDCTAAILCRQ</sequence>
<dbReference type="Gene3D" id="3.60.40.10">
    <property type="entry name" value="PPM-type phosphatase domain"/>
    <property type="match status" value="1"/>
</dbReference>
<dbReference type="InterPro" id="IPR001932">
    <property type="entry name" value="PPM-type_phosphatase-like_dom"/>
</dbReference>
<gene>
    <name evidence="3" type="ORF">FF011L_07190</name>
</gene>
<dbReference type="Pfam" id="PF07228">
    <property type="entry name" value="SpoIIE"/>
    <property type="match status" value="1"/>
</dbReference>
<dbReference type="Proteomes" id="UP000320672">
    <property type="component" value="Chromosome"/>
</dbReference>
<keyword evidence="4" id="KW-1185">Reference proteome</keyword>
<name>A0A517MAS0_9BACT</name>
<dbReference type="Gene3D" id="3.30.450.40">
    <property type="match status" value="1"/>
</dbReference>
<evidence type="ECO:0000313" key="3">
    <source>
        <dbReference type="EMBL" id="QDS91983.1"/>
    </source>
</evidence>
<keyword evidence="1" id="KW-0378">Hydrolase</keyword>
<evidence type="ECO:0000259" key="2">
    <source>
        <dbReference type="Pfam" id="PF07228"/>
    </source>
</evidence>
<feature type="domain" description="PPM-type phosphatase" evidence="2">
    <location>
        <begin position="283"/>
        <end position="456"/>
    </location>
</feature>
<dbReference type="InterPro" id="IPR029016">
    <property type="entry name" value="GAF-like_dom_sf"/>
</dbReference>
<reference evidence="3 4" key="1">
    <citation type="submission" date="2019-02" db="EMBL/GenBank/DDBJ databases">
        <title>Deep-cultivation of Planctomycetes and their phenomic and genomic characterization uncovers novel biology.</title>
        <authorList>
            <person name="Wiegand S."/>
            <person name="Jogler M."/>
            <person name="Boedeker C."/>
            <person name="Pinto D."/>
            <person name="Vollmers J."/>
            <person name="Rivas-Marin E."/>
            <person name="Kohn T."/>
            <person name="Peeters S.H."/>
            <person name="Heuer A."/>
            <person name="Rast P."/>
            <person name="Oberbeckmann S."/>
            <person name="Bunk B."/>
            <person name="Jeske O."/>
            <person name="Meyerdierks A."/>
            <person name="Storesund J.E."/>
            <person name="Kallscheuer N."/>
            <person name="Luecker S."/>
            <person name="Lage O.M."/>
            <person name="Pohl T."/>
            <person name="Merkel B.J."/>
            <person name="Hornburger P."/>
            <person name="Mueller R.-W."/>
            <person name="Bruemmer F."/>
            <person name="Labrenz M."/>
            <person name="Spormann A.M."/>
            <person name="Op den Camp H."/>
            <person name="Overmann J."/>
            <person name="Amann R."/>
            <person name="Jetten M.S.M."/>
            <person name="Mascher T."/>
            <person name="Medema M.H."/>
            <person name="Devos D.P."/>
            <person name="Kaster A.-K."/>
            <person name="Ovreas L."/>
            <person name="Rohde M."/>
            <person name="Galperin M.Y."/>
            <person name="Jogler C."/>
        </authorList>
    </citation>
    <scope>NUCLEOTIDE SEQUENCE [LARGE SCALE GENOMIC DNA]</scope>
    <source>
        <strain evidence="3 4">FF011L</strain>
    </source>
</reference>
<protein>
    <submittedName>
        <fullName evidence="3">Stage II sporulation protein E (SpoIIE)</fullName>
    </submittedName>
</protein>
<accession>A0A517MAS0</accession>
<organism evidence="3 4">
    <name type="scientific">Roseimaritima multifibrata</name>
    <dbReference type="NCBI Taxonomy" id="1930274"/>
    <lineage>
        <taxon>Bacteria</taxon>
        <taxon>Pseudomonadati</taxon>
        <taxon>Planctomycetota</taxon>
        <taxon>Planctomycetia</taxon>
        <taxon>Pirellulales</taxon>
        <taxon>Pirellulaceae</taxon>
        <taxon>Roseimaritima</taxon>
    </lineage>
</organism>
<dbReference type="KEGG" id="rml:FF011L_07190"/>
<evidence type="ECO:0000256" key="1">
    <source>
        <dbReference type="ARBA" id="ARBA00022801"/>
    </source>
</evidence>
<dbReference type="InterPro" id="IPR036457">
    <property type="entry name" value="PPM-type-like_dom_sf"/>
</dbReference>
<dbReference type="InterPro" id="IPR052016">
    <property type="entry name" value="Bact_Sigma-Reg"/>
</dbReference>